<proteinExistence type="inferred from homology"/>
<dbReference type="InterPro" id="IPR005526">
    <property type="entry name" value="Septum_form_inhib_MinC_C"/>
</dbReference>
<evidence type="ECO:0000256" key="3">
    <source>
        <dbReference type="ARBA" id="ARBA00023210"/>
    </source>
</evidence>
<dbReference type="Pfam" id="PF03775">
    <property type="entry name" value="MinC_C"/>
    <property type="match status" value="1"/>
</dbReference>
<dbReference type="Pfam" id="PF05209">
    <property type="entry name" value="MinC_N"/>
    <property type="match status" value="1"/>
</dbReference>
<evidence type="ECO:0000313" key="10">
    <source>
        <dbReference type="Proteomes" id="UP001205843"/>
    </source>
</evidence>
<feature type="domain" description="Septum formation inhibitor MinC C-terminal" evidence="7">
    <location>
        <begin position="136"/>
        <end position="233"/>
    </location>
</feature>
<dbReference type="RefSeq" id="WP_253484364.1">
    <property type="nucleotide sequence ID" value="NZ_JALJXV010000012.1"/>
</dbReference>
<dbReference type="EMBL" id="JALJXV010000012">
    <property type="protein sequence ID" value="MCP1676903.1"/>
    <property type="molecule type" value="Genomic_DNA"/>
</dbReference>
<gene>
    <name evidence="6" type="primary">minC</name>
    <name evidence="9" type="ORF">J2T57_004077</name>
</gene>
<dbReference type="PANTHER" id="PTHR34108:SF1">
    <property type="entry name" value="SEPTUM SITE-DETERMINING PROTEIN MINC"/>
    <property type="match status" value="1"/>
</dbReference>
<comment type="subunit">
    <text evidence="6">Interacts with MinD and FtsZ.</text>
</comment>
<dbReference type="SUPFAM" id="SSF63848">
    <property type="entry name" value="Cell-division inhibitor MinC, C-terminal domain"/>
    <property type="match status" value="1"/>
</dbReference>
<comment type="caution">
    <text evidence="9">The sequence shown here is derived from an EMBL/GenBank/DDBJ whole genome shotgun (WGS) entry which is preliminary data.</text>
</comment>
<evidence type="ECO:0000313" key="9">
    <source>
        <dbReference type="EMBL" id="MCP1676903.1"/>
    </source>
</evidence>
<dbReference type="InterPro" id="IPR007874">
    <property type="entry name" value="MinC_N"/>
</dbReference>
<dbReference type="HAMAP" id="MF_00267">
    <property type="entry name" value="MinC"/>
    <property type="match status" value="1"/>
</dbReference>
<dbReference type="GO" id="GO:1901891">
    <property type="term" value="P:regulation of cell septum assembly"/>
    <property type="evidence" value="ECO:0007669"/>
    <property type="project" value="InterPro"/>
</dbReference>
<dbReference type="AlphaFoldDB" id="A0AAE3G9E4"/>
<feature type="domain" description="Septum formation inhibitor MinC N-terminal" evidence="8">
    <location>
        <begin position="12"/>
        <end position="84"/>
    </location>
</feature>
<dbReference type="GO" id="GO:0000917">
    <property type="term" value="P:division septum assembly"/>
    <property type="evidence" value="ECO:0007669"/>
    <property type="project" value="UniProtKB-KW"/>
</dbReference>
<evidence type="ECO:0000259" key="8">
    <source>
        <dbReference type="Pfam" id="PF05209"/>
    </source>
</evidence>
<sequence>MTQAKQRRNPALELKGRMMTLTVLRLLDPSVEVLARELDERMRDAPDFFRHLPVILDVEAVDDSDLHLDLPGLVGLLRAREFLPVGIRGGADHWREAAREAGIGVFSGGSDVPAAKAQGARPQAVPEPGASATMLVKQPVRSGQQIYARGGDLVVLGAVSPGAELLADGNIHVYGSLHGRALAGVRGDREARIFCQKFWAELVSVAGTYSVSEQFEESVRGAAVQIALRDGDILDIQPL</sequence>
<evidence type="ECO:0000256" key="4">
    <source>
        <dbReference type="ARBA" id="ARBA00023306"/>
    </source>
</evidence>
<dbReference type="InterPro" id="IPR036145">
    <property type="entry name" value="MinC_C_sf"/>
</dbReference>
<comment type="function">
    <text evidence="5 6">Cell division inhibitor that blocks the formation of polar Z ring septums. Rapidly oscillates between the poles of the cell to destabilize FtsZ filaments that have formed before they mature into polar Z rings. Prevents FtsZ polymerization.</text>
</comment>
<organism evidence="9 10">
    <name type="scientific">Natronocella acetinitrilica</name>
    <dbReference type="NCBI Taxonomy" id="414046"/>
    <lineage>
        <taxon>Bacteria</taxon>
        <taxon>Pseudomonadati</taxon>
        <taxon>Pseudomonadota</taxon>
        <taxon>Gammaproteobacteria</taxon>
        <taxon>Chromatiales</taxon>
        <taxon>Ectothiorhodospiraceae</taxon>
        <taxon>Natronocella</taxon>
    </lineage>
</organism>
<evidence type="ECO:0000256" key="2">
    <source>
        <dbReference type="ARBA" id="ARBA00022618"/>
    </source>
</evidence>
<dbReference type="GO" id="GO:0000902">
    <property type="term" value="P:cell morphogenesis"/>
    <property type="evidence" value="ECO:0007669"/>
    <property type="project" value="InterPro"/>
</dbReference>
<name>A0AAE3G9E4_9GAMM</name>
<dbReference type="Gene3D" id="3.30.70.260">
    <property type="match status" value="1"/>
</dbReference>
<evidence type="ECO:0000256" key="6">
    <source>
        <dbReference type="HAMAP-Rule" id="MF_00267"/>
    </source>
</evidence>
<dbReference type="InterPro" id="IPR013033">
    <property type="entry name" value="MinC"/>
</dbReference>
<keyword evidence="4 6" id="KW-0131">Cell cycle</keyword>
<evidence type="ECO:0000256" key="1">
    <source>
        <dbReference type="ARBA" id="ARBA00006291"/>
    </source>
</evidence>
<comment type="similarity">
    <text evidence="1 6">Belongs to the MinC family.</text>
</comment>
<keyword evidence="10" id="KW-1185">Reference proteome</keyword>
<accession>A0AAE3G9E4</accession>
<dbReference type="Proteomes" id="UP001205843">
    <property type="component" value="Unassembled WGS sequence"/>
</dbReference>
<reference evidence="9" key="1">
    <citation type="submission" date="2022-03" db="EMBL/GenBank/DDBJ databases">
        <title>Genomic Encyclopedia of Type Strains, Phase III (KMG-III): the genomes of soil and plant-associated and newly described type strains.</title>
        <authorList>
            <person name="Whitman W."/>
        </authorList>
    </citation>
    <scope>NUCLEOTIDE SEQUENCE</scope>
    <source>
        <strain evidence="9">ANL 6-2</strain>
    </source>
</reference>
<protein>
    <recommendedName>
        <fullName evidence="6">Probable septum site-determining protein MinC</fullName>
    </recommendedName>
</protein>
<dbReference type="Gene3D" id="2.160.20.70">
    <property type="match status" value="1"/>
</dbReference>
<dbReference type="GO" id="GO:0051302">
    <property type="term" value="P:regulation of cell division"/>
    <property type="evidence" value="ECO:0007669"/>
    <property type="project" value="InterPro"/>
</dbReference>
<evidence type="ECO:0000256" key="5">
    <source>
        <dbReference type="ARBA" id="ARBA00025606"/>
    </source>
</evidence>
<keyword evidence="3 6" id="KW-0717">Septation</keyword>
<dbReference type="PANTHER" id="PTHR34108">
    <property type="entry name" value="SEPTUM SITE-DETERMINING PROTEIN MINC"/>
    <property type="match status" value="1"/>
</dbReference>
<dbReference type="InterPro" id="IPR016098">
    <property type="entry name" value="CAP/MinC_C"/>
</dbReference>
<dbReference type="NCBIfam" id="TIGR01222">
    <property type="entry name" value="minC"/>
    <property type="match status" value="1"/>
</dbReference>
<evidence type="ECO:0000259" key="7">
    <source>
        <dbReference type="Pfam" id="PF03775"/>
    </source>
</evidence>
<keyword evidence="2 6" id="KW-0132">Cell division</keyword>